<evidence type="ECO:0000256" key="6">
    <source>
        <dbReference type="SAM" id="SignalP"/>
    </source>
</evidence>
<accession>A0AAD4N687</accession>
<evidence type="ECO:0000256" key="1">
    <source>
        <dbReference type="ARBA" id="ARBA00011079"/>
    </source>
</evidence>
<dbReference type="SUPFAM" id="SSF53474">
    <property type="entry name" value="alpha/beta-Hydrolases"/>
    <property type="match status" value="2"/>
</dbReference>
<keyword evidence="3 6" id="KW-0732">Signal</keyword>
<dbReference type="Proteomes" id="UP001201812">
    <property type="component" value="Unassembled WGS sequence"/>
</dbReference>
<dbReference type="Gene3D" id="1.20.120.980">
    <property type="entry name" value="Serine carboxypeptidase S28, SKS domain"/>
    <property type="match status" value="1"/>
</dbReference>
<dbReference type="InterPro" id="IPR042269">
    <property type="entry name" value="Ser_carbopepase_S28_SKS"/>
</dbReference>
<comment type="caution">
    <text evidence="7">The sequence shown here is derived from an EMBL/GenBank/DDBJ whole genome shotgun (WGS) entry which is preliminary data.</text>
</comment>
<dbReference type="GO" id="GO:0008239">
    <property type="term" value="F:dipeptidyl-peptidase activity"/>
    <property type="evidence" value="ECO:0007669"/>
    <property type="project" value="TreeGrafter"/>
</dbReference>
<evidence type="ECO:0000256" key="4">
    <source>
        <dbReference type="ARBA" id="ARBA00022801"/>
    </source>
</evidence>
<keyword evidence="5" id="KW-0325">Glycoprotein</keyword>
<dbReference type="GO" id="GO:0070008">
    <property type="term" value="F:serine-type exopeptidase activity"/>
    <property type="evidence" value="ECO:0007669"/>
    <property type="project" value="InterPro"/>
</dbReference>
<proteinExistence type="inferred from homology"/>
<evidence type="ECO:0000313" key="7">
    <source>
        <dbReference type="EMBL" id="KAI1718208.1"/>
    </source>
</evidence>
<evidence type="ECO:0000256" key="5">
    <source>
        <dbReference type="ARBA" id="ARBA00023180"/>
    </source>
</evidence>
<dbReference type="PANTHER" id="PTHR11010:SF117">
    <property type="entry name" value="SERINE PROTEASE 16"/>
    <property type="match status" value="1"/>
</dbReference>
<dbReference type="Pfam" id="PF05577">
    <property type="entry name" value="Peptidase_S28"/>
    <property type="match status" value="3"/>
</dbReference>
<dbReference type="PANTHER" id="PTHR11010">
    <property type="entry name" value="PROTEASE S28 PRO-X CARBOXYPEPTIDASE-RELATED"/>
    <property type="match status" value="1"/>
</dbReference>
<dbReference type="InterPro" id="IPR029058">
    <property type="entry name" value="AB_hydrolase_fold"/>
</dbReference>
<feature type="signal peptide" evidence="6">
    <location>
        <begin position="1"/>
        <end position="23"/>
    </location>
</feature>
<dbReference type="EMBL" id="JAKKPZ010000008">
    <property type="protein sequence ID" value="KAI1718208.1"/>
    <property type="molecule type" value="Genomic_DNA"/>
</dbReference>
<protein>
    <submittedName>
        <fullName evidence="7">Serine carboxypeptidase s28 domain-containing protein</fullName>
    </submittedName>
</protein>
<dbReference type="GO" id="GO:0006508">
    <property type="term" value="P:proteolysis"/>
    <property type="evidence" value="ECO:0007669"/>
    <property type="project" value="UniProtKB-KW"/>
</dbReference>
<dbReference type="AlphaFoldDB" id="A0AAD4N687"/>
<dbReference type="Gene3D" id="3.40.50.1820">
    <property type="entry name" value="alpha/beta hydrolase"/>
    <property type="match status" value="3"/>
</dbReference>
<dbReference type="InterPro" id="IPR008758">
    <property type="entry name" value="Peptidase_S28"/>
</dbReference>
<evidence type="ECO:0000256" key="2">
    <source>
        <dbReference type="ARBA" id="ARBA00022670"/>
    </source>
</evidence>
<keyword evidence="4" id="KW-0378">Hydrolase</keyword>
<evidence type="ECO:0000256" key="3">
    <source>
        <dbReference type="ARBA" id="ARBA00022729"/>
    </source>
</evidence>
<keyword evidence="8" id="KW-1185">Reference proteome</keyword>
<keyword evidence="2" id="KW-0645">Protease</keyword>
<gene>
    <name evidence="7" type="ORF">DdX_06627</name>
</gene>
<dbReference type="GO" id="GO:0004180">
    <property type="term" value="F:carboxypeptidase activity"/>
    <property type="evidence" value="ECO:0007669"/>
    <property type="project" value="UniProtKB-KW"/>
</dbReference>
<organism evidence="7 8">
    <name type="scientific">Ditylenchus destructor</name>
    <dbReference type="NCBI Taxonomy" id="166010"/>
    <lineage>
        <taxon>Eukaryota</taxon>
        <taxon>Metazoa</taxon>
        <taxon>Ecdysozoa</taxon>
        <taxon>Nematoda</taxon>
        <taxon>Chromadorea</taxon>
        <taxon>Rhabditida</taxon>
        <taxon>Tylenchina</taxon>
        <taxon>Tylenchomorpha</taxon>
        <taxon>Sphaerularioidea</taxon>
        <taxon>Anguinidae</taxon>
        <taxon>Anguininae</taxon>
        <taxon>Ditylenchus</taxon>
    </lineage>
</organism>
<keyword evidence="7" id="KW-0121">Carboxypeptidase</keyword>
<comment type="similarity">
    <text evidence="1">Belongs to the peptidase S28 family.</text>
</comment>
<sequence length="1236" mass="141866">MGTAPLWSLLCLFGVLHIQFTFGTLDEFKGPLPLFIGSRPIFGFSGQHLRDVKPADADYEKTFTQTLDHFNDNDKRTFQQRYFVNTQWKSSTNGAVHILWLEGEGSASAYTVTNVSLPHLALAKDLGATAWALEHRFYGKSQPFTDRPVSNMVYLSSKQAVEDIADFINAQNKASNEKNPKWIVVGSSYGGSLVLWFRRKYPSLTVGAVSDSAAVSPTIDFWSYEKIVEEVYANYSYACWHGIKFSALAIRNEAQYAEGVERMNKELNLQPPIDDDRVDYKDFQNLHHNIIKLFELPVLLNGVNIGPFSNSCGVVDLCSIVSLEDGGADKDVDRVYDWAKFLYTNLQGSFSGIANDYSAVVSYVNNTQYNENNLAQASARSWLWQQCTEFGQFITTDAGYGLFSNTIPNDYYIALCQDAFENTISLKSLKAGVKNTTKSFDTSHYFKGTNTLIFNGQLDPWNSLGVNSTQDSSSIYHLVPDVGRGAVLQPVSKYDSASLTRARKYVLQRRVSNWVKSKNGKLETFDENWSEPKSSFNDEQNVLKFQEIKNWNSKIVYGQHPPPIPPGGEHDLSPDLPGASAEKAKQFEPVHLRIGYLIQDVDHFGNTNKDQFYQRFFLTKEYQRDSDAPRFLMAVMYVLEHRYFGRSQVYPITTIEHLKYLTTEQAVADTAIFIKNVNKMENLTTWVQTRWVVFGGAYGGTLAACFRLRFPELTVGAVASSAPMLANVDFPGFFGFPEAINPGRIDLCRRDRYQSSCLAETKRFMYHTPGSEQRRVICDLAKSRIFRISGSHKSRQKQSLSARPVPIVLSRRDEAIDVSHARIRAATRNLPFYVTHVTHGCHVFTDYAGHKCAKAIRDYFGWIRRKLNTRPGRVELKKALCIGNDWNINYVEEKDVQTFLFSEVQELEWILEWDSEDHEWLEYECKYKYEKIDKNWDVGDTDRAKRVDKMRQMKKYRRPKLAGMKNWLTTQGVNRRKRGADSCGASQNTDLRSNLYSESWPYNHDNDEKYSTYWSNNEVNRQKNDHGSRMYFVKPDDPDYSANYTDLDDDSQDSLGSDEEGAEPILCYLDYCPYGCRWPYNYNEDLGFLEEEEWAWSGRGRLWMQCTQWGWLSSTNYGYNLVESSLNINYMLDFCTDVFGEKFNRISLEGAVRHTNYLWGGQENYNGTKVIFVNGSEDPWSVLGVYEPLQPSTMSIYINGTSHMADMFRERRSDVKALKLARKKIKNRIIKWVKKY</sequence>
<evidence type="ECO:0000313" key="8">
    <source>
        <dbReference type="Proteomes" id="UP001201812"/>
    </source>
</evidence>
<reference evidence="7" key="1">
    <citation type="submission" date="2022-01" db="EMBL/GenBank/DDBJ databases">
        <title>Genome Sequence Resource for Two Populations of Ditylenchus destructor, the Migratory Endoparasitic Phytonematode.</title>
        <authorList>
            <person name="Zhang H."/>
            <person name="Lin R."/>
            <person name="Xie B."/>
        </authorList>
    </citation>
    <scope>NUCLEOTIDE SEQUENCE</scope>
    <source>
        <strain evidence="7">BazhouSP</strain>
    </source>
</reference>
<name>A0AAD4N687_9BILA</name>
<feature type="chain" id="PRO_5042285018" evidence="6">
    <location>
        <begin position="24"/>
        <end position="1236"/>
    </location>
</feature>